<evidence type="ECO:0000256" key="2">
    <source>
        <dbReference type="SAM" id="SignalP"/>
    </source>
</evidence>
<reference evidence="3 4" key="1">
    <citation type="submission" date="2015-12" db="EMBL/GenBank/DDBJ databases">
        <title>Draft genome of the nematode, Onchocerca flexuosa.</title>
        <authorList>
            <person name="Mitreva M."/>
        </authorList>
    </citation>
    <scope>NUCLEOTIDE SEQUENCE [LARGE SCALE GENOMIC DNA]</scope>
    <source>
        <strain evidence="3">Red Deer</strain>
    </source>
</reference>
<feature type="signal peptide" evidence="2">
    <location>
        <begin position="1"/>
        <end position="18"/>
    </location>
</feature>
<keyword evidence="1" id="KW-0472">Membrane</keyword>
<keyword evidence="1" id="KW-0812">Transmembrane</keyword>
<evidence type="ECO:0000313" key="3">
    <source>
        <dbReference type="EMBL" id="OZC05603.1"/>
    </source>
</evidence>
<proteinExistence type="predicted"/>
<keyword evidence="4" id="KW-1185">Reference proteome</keyword>
<dbReference type="EMBL" id="KZ270689">
    <property type="protein sequence ID" value="OZC05603.1"/>
    <property type="molecule type" value="Genomic_DNA"/>
</dbReference>
<organism evidence="3 4">
    <name type="scientific">Onchocerca flexuosa</name>
    <dbReference type="NCBI Taxonomy" id="387005"/>
    <lineage>
        <taxon>Eukaryota</taxon>
        <taxon>Metazoa</taxon>
        <taxon>Ecdysozoa</taxon>
        <taxon>Nematoda</taxon>
        <taxon>Chromadorea</taxon>
        <taxon>Rhabditida</taxon>
        <taxon>Spirurina</taxon>
        <taxon>Spiruromorpha</taxon>
        <taxon>Filarioidea</taxon>
        <taxon>Onchocercidae</taxon>
        <taxon>Onchocerca</taxon>
    </lineage>
</organism>
<sequence length="362" mass="38866">MGSFSGIWVVIAWPRSWATCLSSPLYIEHEENTEDIRNAGEELLPPPGPLGLWLQCNVPGWGRTVPAMGQECWQAAHSRSQQPLPGCHRCGSVGYWGSPLWGVYSHSPYSPADTLRDDLCCTVITAAVVFSIVSVLLSVLLSTFCIHRYRKNAHKPPIASAEMTFCRPAQAFPVSYSSSGACRPSLDSMENQVSVDTFKIPAPRRGQAMLYPPKISPTEAPSAGGCSLGGGPEEECVGFILRRRERLAGGGPGRSQEGILSVAWRVGLLRGLSGTIRGAWPQDSVTGLPRGENQPKPPPPWHGLGLQLVWEAQTPPPARPGCSSACLPSSVFAEETEILWGLGAGDLPPAECLEPAKSGRRP</sequence>
<dbReference type="Proteomes" id="UP000242913">
    <property type="component" value="Unassembled WGS sequence"/>
</dbReference>
<feature type="chain" id="PRO_5012421160" evidence="2">
    <location>
        <begin position="19"/>
        <end position="362"/>
    </location>
</feature>
<name>A0A238BK80_9BILA</name>
<dbReference type="OrthoDB" id="3256376at2759"/>
<gene>
    <name evidence="3" type="ORF">X798_07423</name>
</gene>
<accession>A0A238BK80</accession>
<keyword evidence="1" id="KW-1133">Transmembrane helix</keyword>
<protein>
    <submittedName>
        <fullName evidence="3">Uncharacterized protein</fullName>
    </submittedName>
</protein>
<feature type="transmembrane region" description="Helical" evidence="1">
    <location>
        <begin position="123"/>
        <end position="146"/>
    </location>
</feature>
<feature type="non-terminal residue" evidence="3">
    <location>
        <position position="362"/>
    </location>
</feature>
<dbReference type="AlphaFoldDB" id="A0A238BK80"/>
<keyword evidence="2" id="KW-0732">Signal</keyword>
<evidence type="ECO:0000313" key="4">
    <source>
        <dbReference type="Proteomes" id="UP000242913"/>
    </source>
</evidence>
<evidence type="ECO:0000256" key="1">
    <source>
        <dbReference type="SAM" id="Phobius"/>
    </source>
</evidence>